<evidence type="ECO:0000256" key="1">
    <source>
        <dbReference type="SAM" id="MobiDB-lite"/>
    </source>
</evidence>
<feature type="compositionally biased region" description="Polar residues" evidence="1">
    <location>
        <begin position="116"/>
        <end position="126"/>
    </location>
</feature>
<gene>
    <name evidence="2" type="ORF">NCTC13063_00543</name>
</gene>
<comment type="caution">
    <text evidence="2">The sequence shown here is derived from an EMBL/GenBank/DDBJ whole genome shotgun (WGS) entry which is preliminary data.</text>
</comment>
<evidence type="ECO:0000313" key="2">
    <source>
        <dbReference type="EMBL" id="SUB79283.1"/>
    </source>
</evidence>
<reference evidence="2 3" key="1">
    <citation type="submission" date="2018-06" db="EMBL/GenBank/DDBJ databases">
        <authorList>
            <consortium name="Pathogen Informatics"/>
            <person name="Doyle S."/>
        </authorList>
    </citation>
    <scope>NUCLEOTIDE SEQUENCE [LARGE SCALE GENOMIC DNA]</scope>
    <source>
        <strain evidence="2 3">NCTC13063</strain>
    </source>
</reference>
<feature type="region of interest" description="Disordered" evidence="1">
    <location>
        <begin position="80"/>
        <end position="128"/>
    </location>
</feature>
<feature type="region of interest" description="Disordered" evidence="1">
    <location>
        <begin position="158"/>
        <end position="204"/>
    </location>
</feature>
<name>A0AAQ1ZII7_9BACT</name>
<organism evidence="2 3">
    <name type="scientific">Segatella buccae</name>
    <dbReference type="NCBI Taxonomy" id="28126"/>
    <lineage>
        <taxon>Bacteria</taxon>
        <taxon>Pseudomonadati</taxon>
        <taxon>Bacteroidota</taxon>
        <taxon>Bacteroidia</taxon>
        <taxon>Bacteroidales</taxon>
        <taxon>Prevotellaceae</taxon>
        <taxon>Segatella</taxon>
    </lineage>
</organism>
<dbReference type="Proteomes" id="UP000255283">
    <property type="component" value="Unassembled WGS sequence"/>
</dbReference>
<proteinExistence type="predicted"/>
<sequence length="293" mass="32571">MLEVKCKRCRFRYEVEIGLGQKELDCVCPRCGTPFKYVVPDDYMRGDNLSHGTEDKPYISEESISEVEFASPSAMNVVEGSEVSTSVDGSSQISLPPPVPPAIPLRTIPPPNPSPKGTSFPPTNNRKGSEGSCMKGCLIFFVLLALLIWGAKSCNRHSAEDEDDAPVETRETVEDQTDNATKEPKTLSLSVLEGQRGQKDNTDTTAQEAVLEEELPAWVEGIWYGEAPYGRIIMLIRGNQITIRVDKKMRSGTLSYSEGMLHCRFSEGKIQDYRLDFDKLQIITGDGLRMIKE</sequence>
<dbReference type="AlphaFoldDB" id="A0AAQ1ZII7"/>
<protein>
    <submittedName>
        <fullName evidence="2">Uncharacterized protein</fullName>
    </submittedName>
</protein>
<feature type="compositionally biased region" description="Pro residues" evidence="1">
    <location>
        <begin position="95"/>
        <end position="114"/>
    </location>
</feature>
<accession>A0AAQ1ZII7</accession>
<feature type="compositionally biased region" description="Polar residues" evidence="1">
    <location>
        <begin position="82"/>
        <end position="94"/>
    </location>
</feature>
<dbReference type="EMBL" id="UGTJ01000001">
    <property type="protein sequence ID" value="SUB79283.1"/>
    <property type="molecule type" value="Genomic_DNA"/>
</dbReference>
<evidence type="ECO:0000313" key="3">
    <source>
        <dbReference type="Proteomes" id="UP000255283"/>
    </source>
</evidence>